<sequence>MARRFYTPYLGLIDLLPAAVPPTMTETCAHFSNDGFDNVTPVTYNANVLRGENMDALNPRHQLADNSWNAVQPDLHQQLQDAAQSESEVSREHEAGSIPRQIKHEPNLSAIDPALLPQEPPPRLSTPYAVSSNMRMLNFPNLQIHQMDYTAESLRDQMAPPANLAIQHPLRMADASTNPAPKTGFRNVVVHGFANISYGFEALPSLDYDFRTMLQGYGRDVNFTAVEIIVFLPKLFFNEAIARRFVNNGMENPEHVEILERHRPLGFKCTDIGPKYLVALNPKHLQALLNRVPWNRKNHKTPPGWDGTRLSINDFVPDRVAAEGPYASQPPGVPFRILMDGMTQMPVGDDAADLTRAINFACGEEANKMFPGHEFVFPHDLRFILQKIGHATITPVQQDRSIVHRYRKVVKANRKNKKEASPGKSAAAPQSYPTNNLMKNSRAQKPQYLPSPPFQADPWTHDTGSYPSLPAVPMNSSPFQPRQFEVHDNLQRAEDQHVRPHENGLLRDLDMASIPLHLSHIPASEIWSTVELFRRPDKLGIARPPTAEEIGNIEGILHRELSEWQKHWQTHEAERYRHCDATVGSLHNGHEFQFEHKGSMTEDEFIDLFGEPAPDRLTAVADVDRMVD</sequence>
<dbReference type="EMBL" id="ML976792">
    <property type="protein sequence ID" value="KAF1964334.1"/>
    <property type="molecule type" value="Genomic_DNA"/>
</dbReference>
<evidence type="ECO:0000313" key="3">
    <source>
        <dbReference type="Proteomes" id="UP000800036"/>
    </source>
</evidence>
<keyword evidence="3" id="KW-1185">Reference proteome</keyword>
<dbReference type="Proteomes" id="UP000800036">
    <property type="component" value="Unassembled WGS sequence"/>
</dbReference>
<feature type="region of interest" description="Disordered" evidence="1">
    <location>
        <begin position="80"/>
        <end position="106"/>
    </location>
</feature>
<dbReference type="AlphaFoldDB" id="A0A6A5UI63"/>
<accession>A0A6A5UI63</accession>
<organism evidence="2 3">
    <name type="scientific">Bimuria novae-zelandiae CBS 107.79</name>
    <dbReference type="NCBI Taxonomy" id="1447943"/>
    <lineage>
        <taxon>Eukaryota</taxon>
        <taxon>Fungi</taxon>
        <taxon>Dikarya</taxon>
        <taxon>Ascomycota</taxon>
        <taxon>Pezizomycotina</taxon>
        <taxon>Dothideomycetes</taxon>
        <taxon>Pleosporomycetidae</taxon>
        <taxon>Pleosporales</taxon>
        <taxon>Massarineae</taxon>
        <taxon>Didymosphaeriaceae</taxon>
        <taxon>Bimuria</taxon>
    </lineage>
</organism>
<evidence type="ECO:0000256" key="1">
    <source>
        <dbReference type="SAM" id="MobiDB-lite"/>
    </source>
</evidence>
<name>A0A6A5UI63_9PLEO</name>
<feature type="region of interest" description="Disordered" evidence="1">
    <location>
        <begin position="411"/>
        <end position="469"/>
    </location>
</feature>
<feature type="compositionally biased region" description="Polar residues" evidence="1">
    <location>
        <begin position="431"/>
        <end position="444"/>
    </location>
</feature>
<protein>
    <submittedName>
        <fullName evidence="2">Uncharacterized protein</fullName>
    </submittedName>
</protein>
<evidence type="ECO:0000313" key="2">
    <source>
        <dbReference type="EMBL" id="KAF1964334.1"/>
    </source>
</evidence>
<gene>
    <name evidence="2" type="ORF">BU23DRAFT_632012</name>
</gene>
<dbReference type="OrthoDB" id="3795517at2759"/>
<proteinExistence type="predicted"/>
<reference evidence="2" key="1">
    <citation type="journal article" date="2020" name="Stud. Mycol.">
        <title>101 Dothideomycetes genomes: a test case for predicting lifestyles and emergence of pathogens.</title>
        <authorList>
            <person name="Haridas S."/>
            <person name="Albert R."/>
            <person name="Binder M."/>
            <person name="Bloem J."/>
            <person name="Labutti K."/>
            <person name="Salamov A."/>
            <person name="Andreopoulos B."/>
            <person name="Baker S."/>
            <person name="Barry K."/>
            <person name="Bills G."/>
            <person name="Bluhm B."/>
            <person name="Cannon C."/>
            <person name="Castanera R."/>
            <person name="Culley D."/>
            <person name="Daum C."/>
            <person name="Ezra D."/>
            <person name="Gonzalez J."/>
            <person name="Henrissat B."/>
            <person name="Kuo A."/>
            <person name="Liang C."/>
            <person name="Lipzen A."/>
            <person name="Lutzoni F."/>
            <person name="Magnuson J."/>
            <person name="Mondo S."/>
            <person name="Nolan M."/>
            <person name="Ohm R."/>
            <person name="Pangilinan J."/>
            <person name="Park H.-J."/>
            <person name="Ramirez L."/>
            <person name="Alfaro M."/>
            <person name="Sun H."/>
            <person name="Tritt A."/>
            <person name="Yoshinaga Y."/>
            <person name="Zwiers L.-H."/>
            <person name="Turgeon B."/>
            <person name="Goodwin S."/>
            <person name="Spatafora J."/>
            <person name="Crous P."/>
            <person name="Grigoriev I."/>
        </authorList>
    </citation>
    <scope>NUCLEOTIDE SEQUENCE</scope>
    <source>
        <strain evidence="2">CBS 107.79</strain>
    </source>
</reference>